<dbReference type="Proteomes" id="UP000247540">
    <property type="component" value="Unassembled WGS sequence"/>
</dbReference>
<proteinExistence type="predicted"/>
<evidence type="ECO:0000259" key="1">
    <source>
        <dbReference type="Pfam" id="PF13817"/>
    </source>
</evidence>
<dbReference type="AlphaFoldDB" id="A0A318SU65"/>
<feature type="domain" description="Transposase IS66 C-terminal" evidence="1">
    <location>
        <begin position="15"/>
        <end position="53"/>
    </location>
</feature>
<keyword evidence="3" id="KW-1185">Reference proteome</keyword>
<evidence type="ECO:0000313" key="3">
    <source>
        <dbReference type="Proteomes" id="UP000247540"/>
    </source>
</evidence>
<accession>A0A318SU65</accession>
<comment type="caution">
    <text evidence="2">The sequence shown here is derived from an EMBL/GenBank/DDBJ whole genome shotgun (WGS) entry which is preliminary data.</text>
</comment>
<reference evidence="2 3" key="1">
    <citation type="submission" date="2018-06" db="EMBL/GenBank/DDBJ databases">
        <title>Genomic Encyclopedia of Type Strains, Phase III (KMG-III): the genomes of soil and plant-associated and newly described type strains.</title>
        <authorList>
            <person name="Whitman W."/>
        </authorList>
    </citation>
    <scope>NUCLEOTIDE SEQUENCE [LARGE SCALE GENOMIC DNA]</scope>
    <source>
        <strain evidence="2 3">CECT 7646</strain>
    </source>
</reference>
<dbReference type="InterPro" id="IPR039552">
    <property type="entry name" value="IS66_C"/>
</dbReference>
<organism evidence="2 3">
    <name type="scientific">Xylophilus ampelinus</name>
    <dbReference type="NCBI Taxonomy" id="54067"/>
    <lineage>
        <taxon>Bacteria</taxon>
        <taxon>Pseudomonadati</taxon>
        <taxon>Pseudomonadota</taxon>
        <taxon>Betaproteobacteria</taxon>
        <taxon>Burkholderiales</taxon>
        <taxon>Xylophilus</taxon>
    </lineage>
</organism>
<name>A0A318SU65_9BURK</name>
<dbReference type="Pfam" id="PF13817">
    <property type="entry name" value="DDE_Tnp_IS66_C"/>
    <property type="match status" value="1"/>
</dbReference>
<dbReference type="EMBL" id="QJTC01000037">
    <property type="protein sequence ID" value="PYE73350.1"/>
    <property type="molecule type" value="Genomic_DNA"/>
</dbReference>
<gene>
    <name evidence="2" type="ORF">DFQ15_1371</name>
</gene>
<protein>
    <submittedName>
        <fullName evidence="2">Transposase IS66-like protein</fullName>
    </submittedName>
</protein>
<sequence>MNQTASANPGAVQYSLIETAKANGIEPYGYLVALFKKLPLAQTADDYEALLPWNIALGSK</sequence>
<evidence type="ECO:0000313" key="2">
    <source>
        <dbReference type="EMBL" id="PYE73350.1"/>
    </source>
</evidence>